<dbReference type="Proteomes" id="UP000503349">
    <property type="component" value="Chromosome 19"/>
</dbReference>
<dbReference type="AlphaFoldDB" id="A0A6G1QLU4"/>
<name>A0A6G1QLU4_CHAAH</name>
<protein>
    <submittedName>
        <fullName evidence="1">Uncharacterized protein</fullName>
    </submittedName>
</protein>
<evidence type="ECO:0000313" key="1">
    <source>
        <dbReference type="EMBL" id="KAF3703444.1"/>
    </source>
</evidence>
<reference evidence="2" key="2">
    <citation type="submission" date="2019-02" db="EMBL/GenBank/DDBJ databases">
        <title>Opniocepnalus argus Var Kimnra genome.</title>
        <authorList>
            <person name="Zhou C."/>
            <person name="Xiao S."/>
        </authorList>
    </citation>
    <scope>NUCLEOTIDE SEQUENCE [LARGE SCALE GENOMIC DNA]</scope>
</reference>
<evidence type="ECO:0000313" key="2">
    <source>
        <dbReference type="Proteomes" id="UP000503349"/>
    </source>
</evidence>
<proteinExistence type="predicted"/>
<keyword evidence="2" id="KW-1185">Reference proteome</keyword>
<organism evidence="1 2">
    <name type="scientific">Channa argus</name>
    <name type="common">Northern snakehead</name>
    <name type="synonym">Ophicephalus argus</name>
    <dbReference type="NCBI Taxonomy" id="215402"/>
    <lineage>
        <taxon>Eukaryota</taxon>
        <taxon>Metazoa</taxon>
        <taxon>Chordata</taxon>
        <taxon>Craniata</taxon>
        <taxon>Vertebrata</taxon>
        <taxon>Euteleostomi</taxon>
        <taxon>Actinopterygii</taxon>
        <taxon>Neopterygii</taxon>
        <taxon>Teleostei</taxon>
        <taxon>Neoteleostei</taxon>
        <taxon>Acanthomorphata</taxon>
        <taxon>Anabantaria</taxon>
        <taxon>Anabantiformes</taxon>
        <taxon>Channoidei</taxon>
        <taxon>Channidae</taxon>
        <taxon>Channa</taxon>
    </lineage>
</organism>
<reference evidence="1 2" key="1">
    <citation type="submission" date="2019-02" db="EMBL/GenBank/DDBJ databases">
        <title>Opniocepnalus argus genome.</title>
        <authorList>
            <person name="Zhou C."/>
            <person name="Xiao S."/>
        </authorList>
    </citation>
    <scope>NUCLEOTIDE SEQUENCE [LARGE SCALE GENOMIC DNA]</scope>
    <source>
        <strain evidence="1">OARG1902GOOAL</strain>
        <tissue evidence="1">Muscle</tissue>
    </source>
</reference>
<gene>
    <name evidence="1" type="ORF">EXN66_Car019132</name>
</gene>
<accession>A0A6G1QLU4</accession>
<sequence length="68" mass="7422">MLLTEPRSTRRSGAGGFIRCESEGFFSSLGFVGWVGFQVFTGQASSVLSAITRLPKHSQEKEILSEGR</sequence>
<dbReference type="EMBL" id="CM015730">
    <property type="protein sequence ID" value="KAF3703444.1"/>
    <property type="molecule type" value="Genomic_DNA"/>
</dbReference>